<organism evidence="3 4">
    <name type="scientific">Plasmodium reichenowi</name>
    <dbReference type="NCBI Taxonomy" id="5854"/>
    <lineage>
        <taxon>Eukaryota</taxon>
        <taxon>Sar</taxon>
        <taxon>Alveolata</taxon>
        <taxon>Apicomplexa</taxon>
        <taxon>Aconoidasida</taxon>
        <taxon>Haemosporida</taxon>
        <taxon>Plasmodiidae</taxon>
        <taxon>Plasmodium</taxon>
        <taxon>Plasmodium (Laverania)</taxon>
    </lineage>
</organism>
<keyword evidence="2" id="KW-0732">Signal</keyword>
<reference evidence="3" key="2">
    <citation type="submission" date="2014-05" db="EMBL/GenBank/DDBJ databases">
        <title>The genome sequences of chimpanzee malaria parasites reveal the path to human adaptation.</title>
        <authorList>
            <person name="Otto T.D."/>
            <person name="Rayner J.C."/>
            <person name="Boehme U."/>
            <person name="Pain A."/>
            <person name="Spottiswoode N."/>
            <person name="Sanders M."/>
            <person name="Quail M."/>
            <person name="Ollomo B."/>
            <person name="Renaud F."/>
            <person name="Thomas A.W."/>
            <person name="Prugnolle F."/>
            <person name="Conway D.J."/>
            <person name="Newbold C."/>
            <person name="Berriman M."/>
        </authorList>
    </citation>
    <scope>NUCLEOTIDE SEQUENCE [LARGE SCALE GENOMIC DNA]</scope>
    <source>
        <strain evidence="3">CDC</strain>
    </source>
</reference>
<reference evidence="3" key="1">
    <citation type="submission" date="2014-01" db="EMBL/GenBank/DDBJ databases">
        <authorList>
            <person name="Aslett M."/>
        </authorList>
    </citation>
    <scope>NUCLEOTIDE SEQUENCE</scope>
    <source>
        <strain evidence="3">CDC</strain>
    </source>
</reference>
<dbReference type="InterPro" id="IPR011992">
    <property type="entry name" value="EF-hand-dom_pair"/>
</dbReference>
<sequence>MKVNYINILLFALPLNILINAQKNPSITQKIPTTRLLCVCELYEPANYDNDPEMKSVMDNFNKQTQQRFHEYDERMKTTRQKCKDRCDKEIQKIILKDKIEKLLAQLFYTLQTNIDTADIPTCACEKSLAYKVERSCLICGKNLGGLVPGLGLIGGTSVYAAGVNAATKAGMEAAIEGLKIVPGLNALLKEKIADLVTATNFKCPNALVAVVQNVKNTQCVGNAAQSNIFCNGIESRYIPIIYQKAAAASQDGSQTYITTLSDSTTITTFLTYPIVISAIVVVTIALILLIIYLILRYRRKTKMNKKLQYIKILKT</sequence>
<dbReference type="InterPro" id="IPR006373">
    <property type="entry name" value="VSA_Rifin"/>
</dbReference>
<dbReference type="VEuPathDB" id="PlasmoDB:PRG01_0303100"/>
<dbReference type="NCBIfam" id="TIGR01477">
    <property type="entry name" value="RIFIN"/>
    <property type="match status" value="1"/>
</dbReference>
<dbReference type="AlphaFoldDB" id="A0A060RMA1"/>
<feature type="transmembrane region" description="Helical" evidence="1">
    <location>
        <begin position="270"/>
        <end position="296"/>
    </location>
</feature>
<dbReference type="SUPFAM" id="SSF47473">
    <property type="entry name" value="EF-hand"/>
    <property type="match status" value="1"/>
</dbReference>
<protein>
    <submittedName>
        <fullName evidence="3">Rifin</fullName>
    </submittedName>
</protein>
<dbReference type="EMBL" id="HG810501">
    <property type="protein sequence ID" value="CDO61775.1"/>
    <property type="molecule type" value="Genomic_DNA"/>
</dbReference>
<accession>A0A060RMA1</accession>
<keyword evidence="1" id="KW-1133">Transmembrane helix</keyword>
<dbReference type="Pfam" id="PF02009">
    <property type="entry name" value="RIFIN"/>
    <property type="match status" value="2"/>
</dbReference>
<evidence type="ECO:0000313" key="3">
    <source>
        <dbReference type="EMBL" id="CDO61775.1"/>
    </source>
</evidence>
<keyword evidence="1" id="KW-0472">Membrane</keyword>
<evidence type="ECO:0000256" key="1">
    <source>
        <dbReference type="SAM" id="Phobius"/>
    </source>
</evidence>
<dbReference type="Proteomes" id="UP000027581">
    <property type="component" value="Unassembled WGS sequence"/>
</dbReference>
<keyword evidence="1" id="KW-0812">Transmembrane</keyword>
<dbReference type="VEuPathDB" id="PlasmoDB:PRCDC_0040900"/>
<name>A0A060RMA1_PLARE</name>
<feature type="chain" id="PRO_5001586108" evidence="2">
    <location>
        <begin position="22"/>
        <end position="316"/>
    </location>
</feature>
<feature type="signal peptide" evidence="2">
    <location>
        <begin position="1"/>
        <end position="21"/>
    </location>
</feature>
<gene>
    <name evidence="3" type="primary">RIF</name>
    <name evidence="3" type="ORF">PRCDC_0040900</name>
</gene>
<proteinExistence type="predicted"/>
<dbReference type="PhylomeDB" id="A0A060RMA1"/>
<evidence type="ECO:0000313" key="4">
    <source>
        <dbReference type="Proteomes" id="UP000027581"/>
    </source>
</evidence>
<evidence type="ECO:0000256" key="2">
    <source>
        <dbReference type="SAM" id="SignalP"/>
    </source>
</evidence>
<keyword evidence="4" id="KW-1185">Reference proteome</keyword>